<dbReference type="Gene3D" id="3.10.100.10">
    <property type="entry name" value="Mannose-Binding Protein A, subunit A"/>
    <property type="match status" value="2"/>
</dbReference>
<evidence type="ECO:0000313" key="5">
    <source>
        <dbReference type="Proteomes" id="UP000494165"/>
    </source>
</evidence>
<dbReference type="InterPro" id="IPR006170">
    <property type="entry name" value="PBP/GOBP"/>
</dbReference>
<evidence type="ECO:0000256" key="2">
    <source>
        <dbReference type="SAM" id="SignalP"/>
    </source>
</evidence>
<organism evidence="4 5">
    <name type="scientific">Cloeon dipterum</name>
    <dbReference type="NCBI Taxonomy" id="197152"/>
    <lineage>
        <taxon>Eukaryota</taxon>
        <taxon>Metazoa</taxon>
        <taxon>Ecdysozoa</taxon>
        <taxon>Arthropoda</taxon>
        <taxon>Hexapoda</taxon>
        <taxon>Insecta</taxon>
        <taxon>Pterygota</taxon>
        <taxon>Palaeoptera</taxon>
        <taxon>Ephemeroptera</taxon>
        <taxon>Pisciforma</taxon>
        <taxon>Baetidae</taxon>
        <taxon>Cloeon</taxon>
    </lineage>
</organism>
<dbReference type="Proteomes" id="UP000494165">
    <property type="component" value="Unassembled WGS sequence"/>
</dbReference>
<dbReference type="InterPro" id="IPR016186">
    <property type="entry name" value="C-type_lectin-like/link_sf"/>
</dbReference>
<keyword evidence="5" id="KW-1185">Reference proteome</keyword>
<dbReference type="InterPro" id="IPR036728">
    <property type="entry name" value="PBP_GOBP_sf"/>
</dbReference>
<sequence length="807" mass="87653">MIHLRPLIFVISVWTIAIFFLAPAACAKLHKNTKSGRPVASNRQGKRQLIINCCGTKSCTSSSKANFPNFNATTTRQASTARKTDQPAAVADETLPPNSEIDPVTSVENIIETETTLQSEADAESSSVFSGSKTSTSEAASISTTTSTSTSTSTTTTGTTTTTTTPPPTAEELVLGKCDATFTKDMKMFDTDGTLKDPDKYGFWVQSCDQLFVFGKSLVTWRDNFIRCAKIGMKPVEIENDQKLQCFKTLASTWKYGSNYWTSGLRTSVDGFSWCNQNGTTRGATLPAATWEQGQPDNLNKSENCMHLNITRANASVVTTDKKCTNIYVFACQGAPTPAPPCSSPSCPNVTCEKNSALFTNVTKNGKVGQYLTNPAKHGNWYSKNGRFYVFSYANQTETYAGASKACCEFGMTLLSLQFDYKYKAITAGIEAKMGDATFYWTSGTDTGCESNFGYCAVKRLLRDEAVWQPGQPDNANGQENYVAVYVNSSSAMLADFSGDTKFRYICEGRDNSRAESGGKGVRDECAAIYNISSGELDTLMGRTDYDLRTKCFLKCVGENSGLMINGKFVENEVLSILEKMAKGNLDDLRKNLMVIDDCGNGTEGMDECDKASQMIKCTKEKAPDVVMAVVSEMEKTISAEEAALGAVAALPPVEPKCVLNFTCDVIPAYRQLYENTTTVGSGATPDAYVDIACGKKYVFLGGSYTFDVGMTECCKYGLRLATLESLAEINCIAVEATYVHKSCLTWVAASREGGKPFWCYNSSVPMASSVTSDPDVAKVALMFDFATKALAPYNSTYFSHALCEEI</sequence>
<accession>A0A8S1CSQ0</accession>
<dbReference type="Gene3D" id="1.10.238.20">
    <property type="entry name" value="Pheromone/general odorant binding protein domain"/>
    <property type="match status" value="1"/>
</dbReference>
<evidence type="ECO:0000259" key="3">
    <source>
        <dbReference type="PROSITE" id="PS50041"/>
    </source>
</evidence>
<protein>
    <recommendedName>
        <fullName evidence="3">C-type lectin domain-containing protein</fullName>
    </recommendedName>
</protein>
<dbReference type="CDD" id="cd00037">
    <property type="entry name" value="CLECT"/>
    <property type="match status" value="1"/>
</dbReference>
<dbReference type="InterPro" id="IPR016187">
    <property type="entry name" value="CTDL_fold"/>
</dbReference>
<feature type="signal peptide" evidence="2">
    <location>
        <begin position="1"/>
        <end position="26"/>
    </location>
</feature>
<dbReference type="SUPFAM" id="SSF47565">
    <property type="entry name" value="Insect pheromone/odorant-binding proteins"/>
    <property type="match status" value="1"/>
</dbReference>
<feature type="chain" id="PRO_5035759196" description="C-type lectin domain-containing protein" evidence="2">
    <location>
        <begin position="27"/>
        <end position="807"/>
    </location>
</feature>
<evidence type="ECO:0000313" key="4">
    <source>
        <dbReference type="EMBL" id="CAB3373000.1"/>
    </source>
</evidence>
<name>A0A8S1CSQ0_9INSE</name>
<keyword evidence="2" id="KW-0732">Signal</keyword>
<reference evidence="4 5" key="1">
    <citation type="submission" date="2020-04" db="EMBL/GenBank/DDBJ databases">
        <authorList>
            <person name="Alioto T."/>
            <person name="Alioto T."/>
            <person name="Gomez Garrido J."/>
        </authorList>
    </citation>
    <scope>NUCLEOTIDE SEQUENCE [LARGE SCALE GENOMIC DNA]</scope>
</reference>
<dbReference type="InterPro" id="IPR001304">
    <property type="entry name" value="C-type_lectin-like"/>
</dbReference>
<dbReference type="GO" id="GO:0005549">
    <property type="term" value="F:odorant binding"/>
    <property type="evidence" value="ECO:0007669"/>
    <property type="project" value="InterPro"/>
</dbReference>
<dbReference type="AlphaFoldDB" id="A0A8S1CSQ0"/>
<feature type="compositionally biased region" description="Polar residues" evidence="1">
    <location>
        <begin position="106"/>
        <end position="119"/>
    </location>
</feature>
<gene>
    <name evidence="4" type="ORF">CLODIP_2_CD12590</name>
</gene>
<dbReference type="SMART" id="SM00708">
    <property type="entry name" value="PhBP"/>
    <property type="match status" value="1"/>
</dbReference>
<dbReference type="OrthoDB" id="5858677at2759"/>
<comment type="caution">
    <text evidence="4">The sequence shown here is derived from an EMBL/GenBank/DDBJ whole genome shotgun (WGS) entry which is preliminary data.</text>
</comment>
<dbReference type="PROSITE" id="PS50041">
    <property type="entry name" value="C_TYPE_LECTIN_2"/>
    <property type="match status" value="2"/>
</dbReference>
<feature type="domain" description="C-type lectin" evidence="3">
    <location>
        <begin position="212"/>
        <end position="333"/>
    </location>
</feature>
<feature type="domain" description="C-type lectin" evidence="3">
    <location>
        <begin position="384"/>
        <end position="508"/>
    </location>
</feature>
<dbReference type="Pfam" id="PF01395">
    <property type="entry name" value="PBP_GOBP"/>
    <property type="match status" value="1"/>
</dbReference>
<dbReference type="SUPFAM" id="SSF56436">
    <property type="entry name" value="C-type lectin-like"/>
    <property type="match status" value="2"/>
</dbReference>
<dbReference type="CDD" id="cd23992">
    <property type="entry name" value="PBP_GOBP"/>
    <property type="match status" value="1"/>
</dbReference>
<proteinExistence type="predicted"/>
<feature type="compositionally biased region" description="Polar residues" evidence="1">
    <location>
        <begin position="65"/>
        <end position="81"/>
    </location>
</feature>
<feature type="region of interest" description="Disordered" evidence="1">
    <location>
        <begin position="65"/>
        <end position="170"/>
    </location>
</feature>
<evidence type="ECO:0000256" key="1">
    <source>
        <dbReference type="SAM" id="MobiDB-lite"/>
    </source>
</evidence>
<dbReference type="EMBL" id="CADEPI010000079">
    <property type="protein sequence ID" value="CAB3373000.1"/>
    <property type="molecule type" value="Genomic_DNA"/>
</dbReference>
<feature type="compositionally biased region" description="Low complexity" evidence="1">
    <location>
        <begin position="125"/>
        <end position="164"/>
    </location>
</feature>